<dbReference type="InterPro" id="IPR050829">
    <property type="entry name" value="CorA_MIT"/>
</dbReference>
<evidence type="ECO:0000313" key="7">
    <source>
        <dbReference type="EMBL" id="KAK0387255.1"/>
    </source>
</evidence>
<organism evidence="7 8">
    <name type="scientific">Sarocladium strictum</name>
    <name type="common">Black bundle disease fungus</name>
    <name type="synonym">Acremonium strictum</name>
    <dbReference type="NCBI Taxonomy" id="5046"/>
    <lineage>
        <taxon>Eukaryota</taxon>
        <taxon>Fungi</taxon>
        <taxon>Dikarya</taxon>
        <taxon>Ascomycota</taxon>
        <taxon>Pezizomycotina</taxon>
        <taxon>Sordariomycetes</taxon>
        <taxon>Hypocreomycetidae</taxon>
        <taxon>Hypocreales</taxon>
        <taxon>Sarocladiaceae</taxon>
        <taxon>Sarocladium</taxon>
    </lineage>
</organism>
<dbReference type="Proteomes" id="UP001175261">
    <property type="component" value="Unassembled WGS sequence"/>
</dbReference>
<feature type="region of interest" description="Disordered" evidence="5">
    <location>
        <begin position="744"/>
        <end position="769"/>
    </location>
</feature>
<feature type="compositionally biased region" description="Basic and acidic residues" evidence="5">
    <location>
        <begin position="86"/>
        <end position="99"/>
    </location>
</feature>
<keyword evidence="3 6" id="KW-1133">Transmembrane helix</keyword>
<evidence type="ECO:0000256" key="6">
    <source>
        <dbReference type="SAM" id="Phobius"/>
    </source>
</evidence>
<feature type="region of interest" description="Disordered" evidence="5">
    <location>
        <begin position="821"/>
        <end position="898"/>
    </location>
</feature>
<dbReference type="GO" id="GO:0046873">
    <property type="term" value="F:metal ion transmembrane transporter activity"/>
    <property type="evidence" value="ECO:0007669"/>
    <property type="project" value="InterPro"/>
</dbReference>
<accession>A0AA39GH54</accession>
<dbReference type="PANTHER" id="PTHR47685">
    <property type="entry name" value="MAGNESIUM TRANSPORT PROTEIN CORA"/>
    <property type="match status" value="1"/>
</dbReference>
<reference evidence="7" key="1">
    <citation type="submission" date="2022-10" db="EMBL/GenBank/DDBJ databases">
        <title>Determination and structural analysis of whole genome sequence of Sarocladium strictum F4-1.</title>
        <authorList>
            <person name="Hu L."/>
            <person name="Jiang Y."/>
        </authorList>
    </citation>
    <scope>NUCLEOTIDE SEQUENCE</scope>
    <source>
        <strain evidence="7">F4-1</strain>
    </source>
</reference>
<sequence>MDSPRHNHSLSDGSSSSDVPRSAALPPSQPQSYQAYIESGGSDDESDLGLAAGRISTDQQAATEERSPRLSEEVWFSDSASAKSVTDPRRQERRIDVRDMLSPSPSFPSVDSLRDRSPPHTRFSPHNHARSRPRQHTRDDELYGPRSPSYGMNRDSQAFGHADFDRPFFGTNNLPGYYPSAHPSYPFPPYRSEYAQPEYYGDYKRPSHAYESWDDYYGIHAARPHVYPSYHNNSRYQRMPAYHSQNQQPYHSQSSIGYTHRVSAFGPIRNPSVILPPPEEVERPLSRRTQSSGQGPIDRHDDTIAGTPTNDWLHDSVYDPQPSWDAGAMPNSSRIIRKVKIINEAPRSSTINENHERQTSRAWLQAKTDFSDGNGSSELILSQNLECLEDGSHQTKVILTRTTGPEANTEPAQNPSPHMTWLHICRQTLSLDFLMLLISHCPTTIMGDSIKKVAFSLLQECRHSLQHQIEGRKIFEAGANLRYTGIFADDHTKETDPVIFLAIPYLSLLERQLNSARTNDLQPLTLLQTLYGYDIDTERELYSPGSRLNPSTTVGEINVPQLWSLAIGSSILITMSSSSLDDICYGGITIDVQRPIVETCRVRLIPQDRDEIWFIIQRSSTLLNLRNQVAKRLRRKYRGASFDLFTDKSQLLAHDDWTSLMRSPLQNVTLHVRIMDMGMDMIDRTSTSKRLISSVPPDHQLIPYRQSYHQLQHTSSRSHGQDNTYGTSVSDNKLANLAEIERYSASGGSKPGPSQELELYQRGSPAPMHTMPLRRLESWRMIEWNDDAIQTSENQLNPSNGHRPLSREKVSVQFRLEQGLCEDASSDNTERSIPRISSITGSWNSSQEQLPNQRRNDAGASGLSNERPPGIKSGLTSRNSSHDTLKDGNGCHYASDSEMRTYPSVQLQRNVESENDEAEAEASGARLRAVWVSDPNGANALPHQSLSSLPGEDITQRPNPGVSLPQFISATSWLPFFAWKTSQRSATEDGLRVIRQMLTNVHQDLTTMHNEKRIGKLYDKTYQCTYYRLRHRHLCWMVPLSRSTSGSISDLSSEPQRSSLADPSASNRDMPPADLSESPLPDDNTSAVEEQGGLSHITSSLEDKGKETDAGCNSRSDDKTQSLALDPRSVGTKRHDLTQMFDVSDKIVGLWVPDSSDIVHPLMNRYWGSLDRIFRQYYFASEYTDKLKSQQWFISKPQDTEDPLQRGQEKSSLPLTAYEDCPPCRNMFTYSSAQAALEHFHTVHTACSFTKQDKAAFDDPCYVWLRVRDEPQTSSHLEAVARMIQTFTSRLDRVYQVARGLHSTVSQMDLCEDRPLLPTKLAQAFREIVMAHVLQAKCLSLMNEDMMKERKRDTRPTPGLSVRFGSDPLAEFTSRIQLINSKTDACFKKAASLIDETHHEMRFYSDQNVNGDNITMDQVGVEYLIAVIIGHLQSEGRKSASREIRDRFRKQMNRLQFEANRKPQRRVFLDLHTLQEGLQGVLGVHESQTRLLHDYSILIKPNFDQQPEATRDAMWRLEVELMQKLSSRTGQRYREFDALMGRSELLRQQVKQSIEILEEGHGKAIRVFTIVTLFFLPLSFVSSFFGMNVADVRETTNSQALYWSIAIPITLGVVAIAFLYGYQWEGFLDLLRAAAETVRGKPQSLGDRPRDFTLHRREAKGIVKFVDTEKGRASETRRWQSYHSWWPWKQMSANGLSSRFGKPQRADTGISLGE</sequence>
<feature type="compositionally biased region" description="Polar residues" evidence="5">
    <location>
        <begin position="835"/>
        <end position="853"/>
    </location>
</feature>
<feature type="compositionally biased region" description="Basic and acidic residues" evidence="5">
    <location>
        <begin position="1101"/>
        <end position="1120"/>
    </location>
</feature>
<feature type="compositionally biased region" description="Polar residues" evidence="5">
    <location>
        <begin position="1046"/>
        <end position="1067"/>
    </location>
</feature>
<comment type="subcellular location">
    <subcellularLocation>
        <location evidence="1">Membrane</location>
        <topology evidence="1">Multi-pass membrane protein</topology>
    </subcellularLocation>
</comment>
<evidence type="ECO:0000256" key="3">
    <source>
        <dbReference type="ARBA" id="ARBA00022989"/>
    </source>
</evidence>
<feature type="region of interest" description="Disordered" evidence="5">
    <location>
        <begin position="709"/>
        <end position="730"/>
    </location>
</feature>
<protein>
    <submittedName>
        <fullName evidence="7">Uncharacterized protein</fullName>
    </submittedName>
</protein>
<feature type="region of interest" description="Disordered" evidence="5">
    <location>
        <begin position="1046"/>
        <end position="1131"/>
    </location>
</feature>
<feature type="compositionally biased region" description="Basic and acidic residues" evidence="5">
    <location>
        <begin position="63"/>
        <end position="72"/>
    </location>
</feature>
<dbReference type="Gene3D" id="1.20.58.340">
    <property type="entry name" value="Magnesium transport protein CorA, transmembrane region"/>
    <property type="match status" value="1"/>
</dbReference>
<dbReference type="Pfam" id="PF01544">
    <property type="entry name" value="CorA"/>
    <property type="match status" value="1"/>
</dbReference>
<feature type="transmembrane region" description="Helical" evidence="6">
    <location>
        <begin position="1601"/>
        <end position="1622"/>
    </location>
</feature>
<proteinExistence type="predicted"/>
<keyword evidence="8" id="KW-1185">Reference proteome</keyword>
<evidence type="ECO:0000256" key="1">
    <source>
        <dbReference type="ARBA" id="ARBA00004141"/>
    </source>
</evidence>
<dbReference type="InterPro" id="IPR045863">
    <property type="entry name" value="CorA_TM1_TM2"/>
</dbReference>
<evidence type="ECO:0000256" key="4">
    <source>
        <dbReference type="ARBA" id="ARBA00023136"/>
    </source>
</evidence>
<evidence type="ECO:0000256" key="5">
    <source>
        <dbReference type="SAM" id="MobiDB-lite"/>
    </source>
</evidence>
<dbReference type="GO" id="GO:0016020">
    <property type="term" value="C:membrane"/>
    <property type="evidence" value="ECO:0007669"/>
    <property type="project" value="UniProtKB-SubCell"/>
</dbReference>
<dbReference type="PANTHER" id="PTHR47685:SF1">
    <property type="entry name" value="MAGNESIUM TRANSPORT PROTEIN CORA"/>
    <property type="match status" value="1"/>
</dbReference>
<dbReference type="SUPFAM" id="SSF144083">
    <property type="entry name" value="Magnesium transport protein CorA, transmembrane region"/>
    <property type="match status" value="1"/>
</dbReference>
<feature type="region of interest" description="Disordered" evidence="5">
    <location>
        <begin position="1"/>
        <end position="157"/>
    </location>
</feature>
<feature type="transmembrane region" description="Helical" evidence="6">
    <location>
        <begin position="1567"/>
        <end position="1589"/>
    </location>
</feature>
<keyword evidence="4 6" id="KW-0472">Membrane</keyword>
<keyword evidence="2 6" id="KW-0812">Transmembrane</keyword>
<name>A0AA39GH54_SARSR</name>
<feature type="compositionally biased region" description="Basic residues" evidence="5">
    <location>
        <begin position="123"/>
        <end position="135"/>
    </location>
</feature>
<evidence type="ECO:0000313" key="8">
    <source>
        <dbReference type="Proteomes" id="UP001175261"/>
    </source>
</evidence>
<evidence type="ECO:0000256" key="2">
    <source>
        <dbReference type="ARBA" id="ARBA00022692"/>
    </source>
</evidence>
<comment type="caution">
    <text evidence="7">The sequence shown here is derived from an EMBL/GenBank/DDBJ whole genome shotgun (WGS) entry which is preliminary data.</text>
</comment>
<gene>
    <name evidence="7" type="ORF">NLU13_5568</name>
</gene>
<dbReference type="InterPro" id="IPR002523">
    <property type="entry name" value="MgTranspt_CorA/ZnTranspt_ZntB"/>
</dbReference>
<dbReference type="EMBL" id="JAPDFR010000004">
    <property type="protein sequence ID" value="KAK0387255.1"/>
    <property type="molecule type" value="Genomic_DNA"/>
</dbReference>
<feature type="region of interest" description="Disordered" evidence="5">
    <location>
        <begin position="269"/>
        <end position="314"/>
    </location>
</feature>